<keyword evidence="5 11" id="KW-0548">Nucleotidyltransferase</keyword>
<name>A0A133VE24_9EURY</name>
<comment type="caution">
    <text evidence="14">The sequence shown here is derived from an EMBL/GenBank/DDBJ whole genome shotgun (WGS) entry which is preliminary data.</text>
</comment>
<dbReference type="EMBL" id="LHYD01000047">
    <property type="protein sequence ID" value="KXB04703.1"/>
    <property type="molecule type" value="Genomic_DNA"/>
</dbReference>
<evidence type="ECO:0000256" key="13">
    <source>
        <dbReference type="RuleBase" id="RU004224"/>
    </source>
</evidence>
<dbReference type="NCBIfam" id="TIGR00335">
    <property type="entry name" value="primase_sml"/>
    <property type="match status" value="1"/>
</dbReference>
<dbReference type="EC" id="2.7.7.-" evidence="11"/>
<proteinExistence type="inferred from homology"/>
<comment type="function">
    <text evidence="11">Catalytic subunit of DNA primase, an RNA polymerase that catalyzes the synthesis of short RNA molecules used as primers for DNA polymerase during DNA replication. The small subunit contains the primase catalytic core and has DNA synthesis activity on its own. Binding to the large subunit stabilizes and modulates the activity, increasing the rate of DNA synthesis while decreasing the length of the DNA fragments, and conferring RNA synthesis capability. The DNA polymerase activity may enable DNA primase to also catalyze primer extension after primer synthesis. May also play a role in DNA repair.</text>
</comment>
<sequence>MREATPEERKRYYRDEWSSKDLPDYVLHTLSLREFGFDHEGKGPSDRYNQFMTPDELSDYLCDRYPYAVYCSVALYERPSERKKWLKSELAFDIDAKDLPFKRCDCSGGDVCELCLEDARRVTAEFGETLSSDLGLNNISYVYSGRGFHIRVSDDSVMEMGQASRSQVVEYVTGGVVPSDVTLSLGYSRVFRERAKRTFEELSEEDLVENGLGRSSAKKLMKEKDKAVDLIKKGKFDNIRNFEGIGPKYFKRLMDFLTRLNSEYTDGKVTIDKKRILRVPSSLHSTVSRKCVEIKDIHNFSFEKAMPNFLNEG</sequence>
<keyword evidence="9 11" id="KW-0804">Transcription</keyword>
<evidence type="ECO:0000256" key="4">
    <source>
        <dbReference type="ARBA" id="ARBA00022679"/>
    </source>
</evidence>
<keyword evidence="3 11" id="KW-0639">Primosome</keyword>
<dbReference type="InterPro" id="IPR023639">
    <property type="entry name" value="DNA_primase_ssu_PriS"/>
</dbReference>
<dbReference type="GO" id="GO:0000428">
    <property type="term" value="C:DNA-directed RNA polymerase complex"/>
    <property type="evidence" value="ECO:0007669"/>
    <property type="project" value="UniProtKB-KW"/>
</dbReference>
<evidence type="ECO:0000256" key="12">
    <source>
        <dbReference type="RuleBase" id="RU003514"/>
    </source>
</evidence>
<gene>
    <name evidence="11" type="primary">priS</name>
    <name evidence="14" type="ORF">AKJ50_02100</name>
</gene>
<evidence type="ECO:0000256" key="9">
    <source>
        <dbReference type="ARBA" id="ARBA00023163"/>
    </source>
</evidence>
<evidence type="ECO:0000256" key="7">
    <source>
        <dbReference type="ARBA" id="ARBA00022723"/>
    </source>
</evidence>
<keyword evidence="15" id="KW-1185">Reference proteome</keyword>
<dbReference type="SUPFAM" id="SSF56747">
    <property type="entry name" value="Prim-pol domain"/>
    <property type="match status" value="1"/>
</dbReference>
<evidence type="ECO:0000256" key="10">
    <source>
        <dbReference type="ARBA" id="ARBA00023211"/>
    </source>
</evidence>
<dbReference type="Gene3D" id="3.90.920.10">
    <property type="entry name" value="DNA primase, PRIM domain"/>
    <property type="match status" value="1"/>
</dbReference>
<dbReference type="GO" id="GO:1990077">
    <property type="term" value="C:primosome complex"/>
    <property type="evidence" value="ECO:0007669"/>
    <property type="project" value="UniProtKB-KW"/>
</dbReference>
<evidence type="ECO:0000313" key="14">
    <source>
        <dbReference type="EMBL" id="KXB04703.1"/>
    </source>
</evidence>
<reference evidence="14 15" key="1">
    <citation type="journal article" date="2016" name="Sci. Rep.">
        <title>Metabolic traits of an uncultured archaeal lineage -MSBL1- from brine pools of the Red Sea.</title>
        <authorList>
            <person name="Mwirichia R."/>
            <person name="Alam I."/>
            <person name="Rashid M."/>
            <person name="Vinu M."/>
            <person name="Ba-Alawi W."/>
            <person name="Anthony Kamau A."/>
            <person name="Kamanda Ngugi D."/>
            <person name="Goker M."/>
            <person name="Klenk H.P."/>
            <person name="Bajic V."/>
            <person name="Stingl U."/>
        </authorList>
    </citation>
    <scope>NUCLEOTIDE SEQUENCE [LARGE SCALE GENOMIC DNA]</scope>
    <source>
        <strain evidence="14">SCGC-AAA382A13</strain>
    </source>
</reference>
<dbReference type="GO" id="GO:0006269">
    <property type="term" value="P:DNA replication, synthesis of primer"/>
    <property type="evidence" value="ECO:0007669"/>
    <property type="project" value="UniProtKB-UniRule"/>
</dbReference>
<keyword evidence="4 11" id="KW-0808">Transferase</keyword>
<dbReference type="Pfam" id="PF01896">
    <property type="entry name" value="DNA_primase_S"/>
    <property type="match status" value="1"/>
</dbReference>
<evidence type="ECO:0000256" key="11">
    <source>
        <dbReference type="HAMAP-Rule" id="MF_00700"/>
    </source>
</evidence>
<evidence type="ECO:0000256" key="2">
    <source>
        <dbReference type="ARBA" id="ARBA00022478"/>
    </source>
</evidence>
<feature type="active site" evidence="11">
    <location>
        <position position="93"/>
    </location>
</feature>
<keyword evidence="10 11" id="KW-0464">Manganese</keyword>
<keyword evidence="2 11" id="KW-0240">DNA-directed RNA polymerase</keyword>
<dbReference type="HAMAP" id="MF_00700">
    <property type="entry name" value="DNA_primase_sml_arc"/>
    <property type="match status" value="1"/>
</dbReference>
<dbReference type="InterPro" id="IPR014052">
    <property type="entry name" value="DNA_primase_ssu_euk/arc"/>
</dbReference>
<dbReference type="PANTHER" id="PTHR10536">
    <property type="entry name" value="DNA PRIMASE SMALL SUBUNIT"/>
    <property type="match status" value="1"/>
</dbReference>
<dbReference type="Proteomes" id="UP000070311">
    <property type="component" value="Unassembled WGS sequence"/>
</dbReference>
<evidence type="ECO:0000256" key="1">
    <source>
        <dbReference type="ARBA" id="ARBA00009762"/>
    </source>
</evidence>
<dbReference type="AlphaFoldDB" id="A0A133VE24"/>
<organism evidence="14 15">
    <name type="scientific">candidate division MSBL1 archaeon SCGC-AAA382A13</name>
    <dbReference type="NCBI Taxonomy" id="1698279"/>
    <lineage>
        <taxon>Archaea</taxon>
        <taxon>Methanobacteriati</taxon>
        <taxon>Methanobacteriota</taxon>
        <taxon>candidate division MSBL1</taxon>
    </lineage>
</organism>
<feature type="active site" evidence="11">
    <location>
        <position position="95"/>
    </location>
</feature>
<comment type="similarity">
    <text evidence="1 11 12">Belongs to the eukaryotic-type primase small subunit family.</text>
</comment>
<dbReference type="Gene3D" id="1.10.8.160">
    <property type="entry name" value="DNA primase S, domain 2"/>
    <property type="match status" value="1"/>
</dbReference>
<dbReference type="GO" id="GO:0003899">
    <property type="term" value="F:DNA-directed RNA polymerase activity"/>
    <property type="evidence" value="ECO:0007669"/>
    <property type="project" value="UniProtKB-UniRule"/>
</dbReference>
<evidence type="ECO:0000256" key="8">
    <source>
        <dbReference type="ARBA" id="ARBA00022842"/>
    </source>
</evidence>
<evidence type="ECO:0000313" key="15">
    <source>
        <dbReference type="Proteomes" id="UP000070311"/>
    </source>
</evidence>
<evidence type="ECO:0000256" key="6">
    <source>
        <dbReference type="ARBA" id="ARBA00022705"/>
    </source>
</evidence>
<protein>
    <recommendedName>
        <fullName evidence="11">DNA primase small subunit PriS</fullName>
        <ecNumber evidence="11">2.7.7.-</ecNumber>
    </recommendedName>
</protein>
<comment type="function">
    <text evidence="13">RNA polymerase that catalyzes the synthesis of short RNA molecules used as primers for DNA polymerase during DNA replication.</text>
</comment>
<comment type="cofactor">
    <cofactor evidence="11">
        <name>Mg(2+)</name>
        <dbReference type="ChEBI" id="CHEBI:18420"/>
    </cofactor>
    <cofactor evidence="11">
        <name>Mn(2+)</name>
        <dbReference type="ChEBI" id="CHEBI:29035"/>
    </cofactor>
</comment>
<evidence type="ECO:0000256" key="5">
    <source>
        <dbReference type="ARBA" id="ARBA00022695"/>
    </source>
</evidence>
<feature type="active site" evidence="11">
    <location>
        <position position="266"/>
    </location>
</feature>
<keyword evidence="8 11" id="KW-0460">Magnesium</keyword>
<evidence type="ECO:0000256" key="3">
    <source>
        <dbReference type="ARBA" id="ARBA00022515"/>
    </source>
</evidence>
<comment type="subunit">
    <text evidence="11">Heterodimer of a small subunit (PriS) and a large subunit (PriL).</text>
</comment>
<keyword evidence="7 11" id="KW-0479">Metal-binding</keyword>
<dbReference type="InterPro" id="IPR002755">
    <property type="entry name" value="DNA_primase_S"/>
</dbReference>
<keyword evidence="6 11" id="KW-0235">DNA replication</keyword>
<accession>A0A133VE24</accession>
<dbReference type="GO" id="GO:0046872">
    <property type="term" value="F:metal ion binding"/>
    <property type="evidence" value="ECO:0007669"/>
    <property type="project" value="UniProtKB-KW"/>
</dbReference>